<keyword evidence="3 6" id="KW-0012">Acyltransferase</keyword>
<comment type="pathway">
    <text evidence="1">Lipid metabolism.</text>
</comment>
<dbReference type="PANTHER" id="PTHR10434">
    <property type="entry name" value="1-ACYL-SN-GLYCEROL-3-PHOSPHATE ACYLTRANSFERASE"/>
    <property type="match status" value="1"/>
</dbReference>
<evidence type="ECO:0000313" key="7">
    <source>
        <dbReference type="Proteomes" id="UP000326202"/>
    </source>
</evidence>
<dbReference type="SUPFAM" id="SSF69593">
    <property type="entry name" value="Glycerol-3-phosphate (1)-acyltransferase"/>
    <property type="match status" value="1"/>
</dbReference>
<sequence length="254" mass="28770">MLRLLEHLYRQAATGFAFACFFLGGSVLAAVVLPVLCWSPDHRRQRVQQLLRSIFRLYLAMLRGLGLIRLDIEGGETLQHCRRRLIIANHPSLLDVVILMALTPNAQCIIKHELWNSRFLGGVMRRAEYIRNDLEGGALIQACRRALDDGGNIIVFPEGTRSRPGVMPRFHRGFANIATLTQVEILPVVITCDPPTLTKGERWWVVPATRPTFRVVVGECLEAGGYMTDRYRSVDSRRLVARMEAYYAERLANV</sequence>
<accession>A0A5J6MH87</accession>
<dbReference type="GO" id="GO:0003841">
    <property type="term" value="F:1-acylglycerol-3-phosphate O-acyltransferase activity"/>
    <property type="evidence" value="ECO:0007669"/>
    <property type="project" value="TreeGrafter"/>
</dbReference>
<keyword evidence="4" id="KW-0472">Membrane</keyword>
<keyword evidence="7" id="KW-1185">Reference proteome</keyword>
<keyword evidence="2 6" id="KW-0808">Transferase</keyword>
<organism evidence="6 7">
    <name type="scientific">Hypericibacter terrae</name>
    <dbReference type="NCBI Taxonomy" id="2602015"/>
    <lineage>
        <taxon>Bacteria</taxon>
        <taxon>Pseudomonadati</taxon>
        <taxon>Pseudomonadota</taxon>
        <taxon>Alphaproteobacteria</taxon>
        <taxon>Rhodospirillales</taxon>
        <taxon>Dongiaceae</taxon>
        <taxon>Hypericibacter</taxon>
    </lineage>
</organism>
<dbReference type="KEGG" id="htq:FRZ44_17810"/>
<dbReference type="AlphaFoldDB" id="A0A5J6MH87"/>
<dbReference type="EMBL" id="CP042906">
    <property type="protein sequence ID" value="QEX16487.1"/>
    <property type="molecule type" value="Genomic_DNA"/>
</dbReference>
<evidence type="ECO:0000313" key="6">
    <source>
        <dbReference type="EMBL" id="QEX16487.1"/>
    </source>
</evidence>
<evidence type="ECO:0000259" key="5">
    <source>
        <dbReference type="SMART" id="SM00563"/>
    </source>
</evidence>
<reference evidence="6 7" key="1">
    <citation type="submission" date="2019-08" db="EMBL/GenBank/DDBJ databases">
        <title>Hyperibacter terrae gen. nov., sp. nov. and Hyperibacter viscosus sp. nov., two new members in the family Rhodospirillaceae isolated from the rhizosphere of Hypericum perforatum.</title>
        <authorList>
            <person name="Noviana Z."/>
        </authorList>
    </citation>
    <scope>NUCLEOTIDE SEQUENCE [LARGE SCALE GENOMIC DNA]</scope>
    <source>
        <strain evidence="6 7">R5913</strain>
    </source>
</reference>
<proteinExistence type="predicted"/>
<evidence type="ECO:0000256" key="4">
    <source>
        <dbReference type="SAM" id="Phobius"/>
    </source>
</evidence>
<gene>
    <name evidence="6" type="primary">acl-2</name>
    <name evidence="6" type="ORF">FRZ44_17810</name>
</gene>
<feature type="domain" description="Phospholipid/glycerol acyltransferase" evidence="5">
    <location>
        <begin position="84"/>
        <end position="193"/>
    </location>
</feature>
<name>A0A5J6MH87_9PROT</name>
<evidence type="ECO:0000256" key="3">
    <source>
        <dbReference type="ARBA" id="ARBA00023315"/>
    </source>
</evidence>
<dbReference type="CDD" id="cd07989">
    <property type="entry name" value="LPLAT_AGPAT-like"/>
    <property type="match status" value="1"/>
</dbReference>
<dbReference type="PANTHER" id="PTHR10434:SF66">
    <property type="entry name" value="PHOSPHOLIPID_GLYCEROL ACYLTRANSFERASE DOMAIN-CONTAINING PROTEIN"/>
    <property type="match status" value="1"/>
</dbReference>
<evidence type="ECO:0000256" key="2">
    <source>
        <dbReference type="ARBA" id="ARBA00022679"/>
    </source>
</evidence>
<dbReference type="SMART" id="SM00563">
    <property type="entry name" value="PlsC"/>
    <property type="match status" value="1"/>
</dbReference>
<keyword evidence="4" id="KW-0812">Transmembrane</keyword>
<dbReference type="InterPro" id="IPR002123">
    <property type="entry name" value="Plipid/glycerol_acylTrfase"/>
</dbReference>
<dbReference type="GO" id="GO:0006654">
    <property type="term" value="P:phosphatidic acid biosynthetic process"/>
    <property type="evidence" value="ECO:0007669"/>
    <property type="project" value="TreeGrafter"/>
</dbReference>
<keyword evidence="4" id="KW-1133">Transmembrane helix</keyword>
<dbReference type="Pfam" id="PF01553">
    <property type="entry name" value="Acyltransferase"/>
    <property type="match status" value="1"/>
</dbReference>
<evidence type="ECO:0000256" key="1">
    <source>
        <dbReference type="ARBA" id="ARBA00005189"/>
    </source>
</evidence>
<protein>
    <submittedName>
        <fullName evidence="6">1-acyl-sn-glycerol-3-phosphate acyltransferase</fullName>
    </submittedName>
</protein>
<feature type="transmembrane region" description="Helical" evidence="4">
    <location>
        <begin position="12"/>
        <end position="38"/>
    </location>
</feature>
<dbReference type="Proteomes" id="UP000326202">
    <property type="component" value="Chromosome"/>
</dbReference>